<dbReference type="Proteomes" id="UP000249829">
    <property type="component" value="Unassembled WGS sequence"/>
</dbReference>
<evidence type="ECO:0000313" key="1">
    <source>
        <dbReference type="EMBL" id="PYI19514.1"/>
    </source>
</evidence>
<keyword evidence="2" id="KW-1185">Reference proteome</keyword>
<dbReference type="EMBL" id="KZ825134">
    <property type="protein sequence ID" value="PYI19514.1"/>
    <property type="molecule type" value="Genomic_DNA"/>
</dbReference>
<protein>
    <submittedName>
        <fullName evidence="1">Uncharacterized protein</fullName>
    </submittedName>
</protein>
<name>A0A2V5HCH8_ASPV1</name>
<sequence length="176" mass="20280">MLFADARVSDPRTHPRISHCTIGRCTRSRDDTGWLQMQAMNWERNGLRGETLASKWLKACSETWDRGEIVPELLQNFKRRPLTNRLERKVGSEWSRFRFHGKSKTCAGSEVWDRLGMMSGLGDVEICTSPLSYRLSPLMIVHQLVYPDPSQWRGARNQESRSEKVKFGQVGNSILQ</sequence>
<evidence type="ECO:0000313" key="2">
    <source>
        <dbReference type="Proteomes" id="UP000249829"/>
    </source>
</evidence>
<organism evidence="1 2">
    <name type="scientific">Aspergillus violaceofuscus (strain CBS 115571)</name>
    <dbReference type="NCBI Taxonomy" id="1450538"/>
    <lineage>
        <taxon>Eukaryota</taxon>
        <taxon>Fungi</taxon>
        <taxon>Dikarya</taxon>
        <taxon>Ascomycota</taxon>
        <taxon>Pezizomycotina</taxon>
        <taxon>Eurotiomycetes</taxon>
        <taxon>Eurotiomycetidae</taxon>
        <taxon>Eurotiales</taxon>
        <taxon>Aspergillaceae</taxon>
        <taxon>Aspergillus</taxon>
    </lineage>
</organism>
<accession>A0A2V5HCH8</accession>
<proteinExistence type="predicted"/>
<dbReference type="AlphaFoldDB" id="A0A2V5HCH8"/>
<reference evidence="1 2" key="1">
    <citation type="submission" date="2018-02" db="EMBL/GenBank/DDBJ databases">
        <title>The genomes of Aspergillus section Nigri reveals drivers in fungal speciation.</title>
        <authorList>
            <consortium name="DOE Joint Genome Institute"/>
            <person name="Vesth T.C."/>
            <person name="Nybo J."/>
            <person name="Theobald S."/>
            <person name="Brandl J."/>
            <person name="Frisvad J.C."/>
            <person name="Nielsen K.F."/>
            <person name="Lyhne E.K."/>
            <person name="Kogle M.E."/>
            <person name="Kuo A."/>
            <person name="Riley R."/>
            <person name="Clum A."/>
            <person name="Nolan M."/>
            <person name="Lipzen A."/>
            <person name="Salamov A."/>
            <person name="Henrissat B."/>
            <person name="Wiebenga A."/>
            <person name="De vries R.P."/>
            <person name="Grigoriev I.V."/>
            <person name="Mortensen U.H."/>
            <person name="Andersen M.R."/>
            <person name="Baker S.E."/>
        </authorList>
    </citation>
    <scope>NUCLEOTIDE SEQUENCE [LARGE SCALE GENOMIC DNA]</scope>
    <source>
        <strain evidence="1 2">CBS 115571</strain>
    </source>
</reference>
<gene>
    <name evidence="1" type="ORF">BO99DRAFT_140184</name>
</gene>